<evidence type="ECO:0000256" key="9">
    <source>
        <dbReference type="ARBA" id="ARBA00023002"/>
    </source>
</evidence>
<evidence type="ECO:0000256" key="1">
    <source>
        <dbReference type="ARBA" id="ARBA00001967"/>
    </source>
</evidence>
<dbReference type="Proteomes" id="UP000005065">
    <property type="component" value="Unassembled WGS sequence"/>
</dbReference>
<feature type="binding site" evidence="11">
    <location>
        <position position="42"/>
    </location>
    <ligand>
        <name>Mg(2+)</name>
        <dbReference type="ChEBI" id="CHEBI:18420"/>
    </ligand>
</feature>
<evidence type="ECO:0000313" key="13">
    <source>
        <dbReference type="Proteomes" id="UP000005065"/>
    </source>
</evidence>
<reference evidence="12 13" key="1">
    <citation type="journal article" date="2011" name="BMC Genomics">
        <title>Genome sequencing reveals diversification of virulence factor content and possible host adaptation in distinct subpopulations of Salmonella enterica.</title>
        <authorList>
            <person name="den Bakker H.C."/>
            <person name="Moreno Switt A.I."/>
            <person name="Govoni G."/>
            <person name="Cummings C.A."/>
            <person name="Ranieri M.L."/>
            <person name="Degoricija L."/>
            <person name="Hoelzer K."/>
            <person name="Rodriguez-Rivera L.D."/>
            <person name="Brown S."/>
            <person name="Bolchacova E."/>
            <person name="Furtado M.R."/>
            <person name="Wiedmann M."/>
        </authorList>
    </citation>
    <scope>NUCLEOTIDE SEQUENCE [LARGE SCALE GENOMIC DNA]</scope>
    <source>
        <strain evidence="12 13">A4-543</strain>
    </source>
</reference>
<dbReference type="GO" id="GO:0033748">
    <property type="term" value="F:hydrogenase (acceptor) activity"/>
    <property type="evidence" value="ECO:0007669"/>
    <property type="project" value="UniProtKB-EC"/>
</dbReference>
<dbReference type="InterPro" id="IPR001501">
    <property type="entry name" value="Ni-dep_hyd_lsu"/>
</dbReference>
<organism evidence="12 13">
    <name type="scientific">Salmonella enterica subsp. enterica serovar Senftenberg str. A4-543</name>
    <dbReference type="NCBI Taxonomy" id="913082"/>
    <lineage>
        <taxon>Bacteria</taxon>
        <taxon>Pseudomonadati</taxon>
        <taxon>Pseudomonadota</taxon>
        <taxon>Gammaproteobacteria</taxon>
        <taxon>Enterobacterales</taxon>
        <taxon>Enterobacteriaceae</taxon>
        <taxon>Salmonella</taxon>
    </lineage>
</organism>
<dbReference type="PATRIC" id="fig|913082.3.peg.3805"/>
<feature type="binding site" evidence="11">
    <location>
        <position position="61"/>
    </location>
    <ligand>
        <name>Ni(2+)</name>
        <dbReference type="ChEBI" id="CHEBI:49786"/>
    </ligand>
</feature>
<dbReference type="GO" id="GO:0016020">
    <property type="term" value="C:membrane"/>
    <property type="evidence" value="ECO:0007669"/>
    <property type="project" value="UniProtKB-SubCell"/>
</dbReference>
<keyword evidence="11" id="KW-0460">Magnesium</keyword>
<evidence type="ECO:0000256" key="6">
    <source>
        <dbReference type="ARBA" id="ARBA00012082"/>
    </source>
</evidence>
<evidence type="ECO:0000256" key="10">
    <source>
        <dbReference type="ARBA" id="ARBA00048757"/>
    </source>
</evidence>
<dbReference type="PROSITE" id="PS00507">
    <property type="entry name" value="NI_HGENASE_L_1"/>
    <property type="match status" value="1"/>
</dbReference>
<keyword evidence="8 11" id="KW-0479">Metal-binding</keyword>
<dbReference type="BioCyc" id="SENT913082:G120J-470-MONOMER"/>
<dbReference type="AlphaFoldDB" id="G5R5J8"/>
<feature type="binding site" evidence="11">
    <location>
        <position position="64"/>
    </location>
    <ligand>
        <name>Ni(2+)</name>
        <dbReference type="ChEBI" id="CHEBI:49786"/>
    </ligand>
</feature>
<evidence type="ECO:0000256" key="11">
    <source>
        <dbReference type="PIRSR" id="PIRSR601501-1"/>
    </source>
</evidence>
<comment type="subunit">
    <text evidence="5">Heterodimer of a large and a small subunit.</text>
</comment>
<proteinExistence type="inferred from homology"/>
<comment type="cofactor">
    <cofactor evidence="1 11">
        <name>Ni(2+)</name>
        <dbReference type="ChEBI" id="CHEBI:49786"/>
    </cofactor>
</comment>
<comment type="similarity">
    <text evidence="4">Belongs to the [NiFe]/[NiFeSe] hydrogenase large subunit family.</text>
</comment>
<comment type="catalytic activity">
    <reaction evidence="10">
        <text>H2 + A = AH2</text>
        <dbReference type="Rhea" id="RHEA:12116"/>
        <dbReference type="ChEBI" id="CHEBI:13193"/>
        <dbReference type="ChEBI" id="CHEBI:17499"/>
        <dbReference type="ChEBI" id="CHEBI:18276"/>
        <dbReference type="EC" id="1.12.99.6"/>
    </reaction>
</comment>
<dbReference type="GO" id="GO:0016151">
    <property type="term" value="F:nickel cation binding"/>
    <property type="evidence" value="ECO:0007669"/>
    <property type="project" value="InterPro"/>
</dbReference>
<dbReference type="SUPFAM" id="SSF56762">
    <property type="entry name" value="HydB/Nqo4-like"/>
    <property type="match status" value="1"/>
</dbReference>
<evidence type="ECO:0000256" key="7">
    <source>
        <dbReference type="ARBA" id="ARBA00022596"/>
    </source>
</evidence>
<evidence type="ECO:0000256" key="3">
    <source>
        <dbReference type="ARBA" id="ARBA00004196"/>
    </source>
</evidence>
<evidence type="ECO:0000313" key="12">
    <source>
        <dbReference type="EMBL" id="EHC82593.1"/>
    </source>
</evidence>
<keyword evidence="7 11" id="KW-0533">Nickel</keyword>
<sequence>MSQRITIDPVTRIEGHLRIDCEIENGVVSKAWASGTMWRGMEEIVKNRDPRDAWMIVQRICGVCTTTHAISSVRAAESALNIDVPVNAQYIRNIILAAHTTHDHIVHFYQLSALDWVDITSALKADPEKASAMLDGVSSWHLNSAQEFTKVQNKIKDLSRILSPAVRQDQGSCRQRSVRYFRQWLLGAPGNAVTAGGQPDCGRPLSAGAGMSA</sequence>
<keyword evidence="9" id="KW-0560">Oxidoreductase</keyword>
<dbReference type="Gene3D" id="1.10.645.10">
    <property type="entry name" value="Cytochrome-c3 Hydrogenase, chain B"/>
    <property type="match status" value="1"/>
</dbReference>
<feature type="binding site" evidence="11">
    <location>
        <position position="64"/>
    </location>
    <ligand>
        <name>Fe cation</name>
        <dbReference type="ChEBI" id="CHEBI:24875"/>
    </ligand>
</feature>
<dbReference type="EC" id="1.12.99.6" evidence="6"/>
<protein>
    <recommendedName>
        <fullName evidence="6">hydrogenase (acceptor)</fullName>
        <ecNumber evidence="6">1.12.99.6</ecNumber>
    </recommendedName>
</protein>
<dbReference type="GO" id="GO:0008901">
    <property type="term" value="F:ferredoxin hydrogenase activity"/>
    <property type="evidence" value="ECO:0007669"/>
    <property type="project" value="InterPro"/>
</dbReference>
<dbReference type="InterPro" id="IPR050867">
    <property type="entry name" value="NiFe/NiFeSe_hydrgnase_LSU"/>
</dbReference>
<evidence type="ECO:0000256" key="4">
    <source>
        <dbReference type="ARBA" id="ARBA00009292"/>
    </source>
</evidence>
<keyword evidence="11" id="KW-0408">Iron</keyword>
<dbReference type="GO" id="GO:0030313">
    <property type="term" value="C:cell envelope"/>
    <property type="evidence" value="ECO:0007669"/>
    <property type="project" value="UniProtKB-SubCell"/>
</dbReference>
<dbReference type="PANTHER" id="PTHR42958:SF1">
    <property type="entry name" value="HYDROGENASE-2 LARGE CHAIN"/>
    <property type="match status" value="1"/>
</dbReference>
<evidence type="ECO:0000256" key="8">
    <source>
        <dbReference type="ARBA" id="ARBA00022723"/>
    </source>
</evidence>
<name>G5R5J8_SALSE</name>
<comment type="caution">
    <text evidence="12">The sequence shown here is derived from an EMBL/GenBank/DDBJ whole genome shotgun (WGS) entry which is preliminary data.</text>
</comment>
<dbReference type="EMBL" id="AFCU01001576">
    <property type="protein sequence ID" value="EHC82593.1"/>
    <property type="molecule type" value="Genomic_DNA"/>
</dbReference>
<comment type="subcellular location">
    <subcellularLocation>
        <location evidence="3">Cell envelope</location>
    </subcellularLocation>
    <subcellularLocation>
        <location evidence="2">Membrane</location>
        <topology evidence="2">Peripheral membrane protein</topology>
    </subcellularLocation>
</comment>
<dbReference type="PANTHER" id="PTHR42958">
    <property type="entry name" value="HYDROGENASE-2 LARGE CHAIN"/>
    <property type="match status" value="1"/>
</dbReference>
<gene>
    <name evidence="12" type="ORF">LTSESEN_4897</name>
</gene>
<dbReference type="InterPro" id="IPR018194">
    <property type="entry name" value="Ni-dep_hyd_lsu_Ni_BS"/>
</dbReference>
<dbReference type="Pfam" id="PF00374">
    <property type="entry name" value="NiFeSe_Hases"/>
    <property type="match status" value="1"/>
</dbReference>
<evidence type="ECO:0000256" key="2">
    <source>
        <dbReference type="ARBA" id="ARBA00004170"/>
    </source>
</evidence>
<dbReference type="InterPro" id="IPR029014">
    <property type="entry name" value="NiFe-Hase_large"/>
</dbReference>
<accession>G5R5J8</accession>
<evidence type="ECO:0000256" key="5">
    <source>
        <dbReference type="ARBA" id="ARBA00011771"/>
    </source>
</evidence>
<comment type="cofactor">
    <cofactor evidence="11">
        <name>Fe cation</name>
        <dbReference type="ChEBI" id="CHEBI:24875"/>
    </cofactor>
</comment>